<protein>
    <submittedName>
        <fullName evidence="4">Type II secretion system protein</fullName>
    </submittedName>
</protein>
<comment type="subcellular location">
    <subcellularLocation>
        <location evidence="1">Cell surface</location>
    </subcellularLocation>
</comment>
<evidence type="ECO:0000256" key="3">
    <source>
        <dbReference type="SAM" id="Phobius"/>
    </source>
</evidence>
<dbReference type="Gene3D" id="3.30.700.10">
    <property type="entry name" value="Glycoprotein, Type 4 Pilin"/>
    <property type="match status" value="1"/>
</dbReference>
<evidence type="ECO:0000256" key="2">
    <source>
        <dbReference type="ARBA" id="ARBA00023287"/>
    </source>
</evidence>
<feature type="transmembrane region" description="Helical" evidence="3">
    <location>
        <begin position="14"/>
        <end position="36"/>
    </location>
</feature>
<keyword evidence="3" id="KW-1133">Transmembrane helix</keyword>
<keyword evidence="2" id="KW-0178">Competence</keyword>
<gene>
    <name evidence="4" type="ORF">G8O30_12185</name>
</gene>
<dbReference type="KEGG" id="mcui:G8O30_12185"/>
<sequence>MDTRDESGLTLLEVLVTVIILSIVAAIAVPSVMGIIQMVREDVCEANREEVAIEYGHHLDLSGESHSDSLFTSFLLEFDVLFPENGFYSFVDGDVICSEHVSHENEEDDSGDNESVPFL</sequence>
<dbReference type="EMBL" id="CP049742">
    <property type="protein sequence ID" value="QPC47657.1"/>
    <property type="molecule type" value="Genomic_DNA"/>
</dbReference>
<keyword evidence="5" id="KW-1185">Reference proteome</keyword>
<dbReference type="Proteomes" id="UP000593626">
    <property type="component" value="Chromosome"/>
</dbReference>
<dbReference type="InterPro" id="IPR012902">
    <property type="entry name" value="N_methyl_site"/>
</dbReference>
<accession>A0A7S8CCV2</accession>
<evidence type="ECO:0000256" key="1">
    <source>
        <dbReference type="ARBA" id="ARBA00004241"/>
    </source>
</evidence>
<dbReference type="GO" id="GO:0030420">
    <property type="term" value="P:establishment of competence for transformation"/>
    <property type="evidence" value="ECO:0007669"/>
    <property type="project" value="UniProtKB-KW"/>
</dbReference>
<evidence type="ECO:0000313" key="4">
    <source>
        <dbReference type="EMBL" id="QPC47657.1"/>
    </source>
</evidence>
<name>A0A7S8CCV2_9BACI</name>
<keyword evidence="3" id="KW-0472">Membrane</keyword>
<organism evidence="4 5">
    <name type="scientific">Mangrovibacillus cuniculi</name>
    <dbReference type="NCBI Taxonomy" id="2593652"/>
    <lineage>
        <taxon>Bacteria</taxon>
        <taxon>Bacillati</taxon>
        <taxon>Bacillota</taxon>
        <taxon>Bacilli</taxon>
        <taxon>Bacillales</taxon>
        <taxon>Bacillaceae</taxon>
        <taxon>Mangrovibacillus</taxon>
    </lineage>
</organism>
<evidence type="ECO:0000313" key="5">
    <source>
        <dbReference type="Proteomes" id="UP000593626"/>
    </source>
</evidence>
<dbReference type="PROSITE" id="PS00409">
    <property type="entry name" value="PROKAR_NTER_METHYL"/>
    <property type="match status" value="1"/>
</dbReference>
<dbReference type="RefSeq" id="WP_239672332.1">
    <property type="nucleotide sequence ID" value="NZ_CP049742.1"/>
</dbReference>
<keyword evidence="3" id="KW-0812">Transmembrane</keyword>
<dbReference type="SUPFAM" id="SSF54523">
    <property type="entry name" value="Pili subunits"/>
    <property type="match status" value="1"/>
</dbReference>
<dbReference type="AlphaFoldDB" id="A0A7S8CCV2"/>
<dbReference type="Pfam" id="PF07963">
    <property type="entry name" value="N_methyl"/>
    <property type="match status" value="1"/>
</dbReference>
<dbReference type="GO" id="GO:0009986">
    <property type="term" value="C:cell surface"/>
    <property type="evidence" value="ECO:0007669"/>
    <property type="project" value="UniProtKB-SubCell"/>
</dbReference>
<reference evidence="4 5" key="1">
    <citation type="submission" date="2019-07" db="EMBL/GenBank/DDBJ databases">
        <title>Genome sequence of 2 isolates from Red Sea Mangroves.</title>
        <authorList>
            <person name="Sefrji F."/>
            <person name="Michoud G."/>
            <person name="Merlino G."/>
            <person name="Daffonchio D."/>
        </authorList>
    </citation>
    <scope>NUCLEOTIDE SEQUENCE [LARGE SCALE GENOMIC DNA]</scope>
    <source>
        <strain evidence="4 5">R1DC41</strain>
    </source>
</reference>
<dbReference type="NCBIfam" id="TIGR02532">
    <property type="entry name" value="IV_pilin_GFxxxE"/>
    <property type="match status" value="1"/>
</dbReference>
<proteinExistence type="predicted"/>
<dbReference type="InterPro" id="IPR045584">
    <property type="entry name" value="Pilin-like"/>
</dbReference>